<protein>
    <recommendedName>
        <fullName evidence="10">Endoplasmic reticulum vesicle transporter C-terminal domain-containing protein</fullName>
    </recommendedName>
</protein>
<keyword evidence="4 5" id="KW-0472">Membrane</keyword>
<keyword evidence="2 5" id="KW-0812">Transmembrane</keyword>
<dbReference type="GO" id="GO:0005783">
    <property type="term" value="C:endoplasmic reticulum"/>
    <property type="evidence" value="ECO:0007669"/>
    <property type="project" value="TreeGrafter"/>
</dbReference>
<dbReference type="InterPro" id="IPR045888">
    <property type="entry name" value="Erv"/>
</dbReference>
<feature type="domain" description="Endoplasmic reticulum vesicle transporter C-terminal" evidence="6">
    <location>
        <begin position="317"/>
        <end position="400"/>
    </location>
</feature>
<dbReference type="PANTHER" id="PTHR10984">
    <property type="entry name" value="ENDOPLASMIC RETICULUM-GOLGI INTERMEDIATE COMPARTMENT PROTEIN"/>
    <property type="match status" value="1"/>
</dbReference>
<evidence type="ECO:0000256" key="1">
    <source>
        <dbReference type="ARBA" id="ARBA00004370"/>
    </source>
</evidence>
<comment type="caution">
    <text evidence="8">The sequence shown here is derived from an EMBL/GenBank/DDBJ whole genome shotgun (WGS) entry which is preliminary data.</text>
</comment>
<evidence type="ECO:0000259" key="7">
    <source>
        <dbReference type="Pfam" id="PF13850"/>
    </source>
</evidence>
<accession>A0A699YXM0</accession>
<evidence type="ECO:0000313" key="9">
    <source>
        <dbReference type="Proteomes" id="UP000485058"/>
    </source>
</evidence>
<evidence type="ECO:0000256" key="3">
    <source>
        <dbReference type="ARBA" id="ARBA00022989"/>
    </source>
</evidence>
<feature type="transmembrane region" description="Helical" evidence="5">
    <location>
        <begin position="381"/>
        <end position="404"/>
    </location>
</feature>
<evidence type="ECO:0000259" key="6">
    <source>
        <dbReference type="Pfam" id="PF07970"/>
    </source>
</evidence>
<dbReference type="Pfam" id="PF07970">
    <property type="entry name" value="COPIIcoated_ERV"/>
    <property type="match status" value="2"/>
</dbReference>
<evidence type="ECO:0008006" key="10">
    <source>
        <dbReference type="Google" id="ProtNLM"/>
    </source>
</evidence>
<gene>
    <name evidence="8" type="ORF">HaLaN_09956</name>
</gene>
<dbReference type="Pfam" id="PF13850">
    <property type="entry name" value="ERGIC_N"/>
    <property type="match status" value="1"/>
</dbReference>
<organism evidence="8 9">
    <name type="scientific">Haematococcus lacustris</name>
    <name type="common">Green alga</name>
    <name type="synonym">Haematococcus pluvialis</name>
    <dbReference type="NCBI Taxonomy" id="44745"/>
    <lineage>
        <taxon>Eukaryota</taxon>
        <taxon>Viridiplantae</taxon>
        <taxon>Chlorophyta</taxon>
        <taxon>core chlorophytes</taxon>
        <taxon>Chlorophyceae</taxon>
        <taxon>CS clade</taxon>
        <taxon>Chlamydomonadales</taxon>
        <taxon>Haematococcaceae</taxon>
        <taxon>Haematococcus</taxon>
    </lineage>
</organism>
<reference evidence="8 9" key="1">
    <citation type="submission" date="2020-02" db="EMBL/GenBank/DDBJ databases">
        <title>Draft genome sequence of Haematococcus lacustris strain NIES-144.</title>
        <authorList>
            <person name="Morimoto D."/>
            <person name="Nakagawa S."/>
            <person name="Yoshida T."/>
            <person name="Sawayama S."/>
        </authorList>
    </citation>
    <scope>NUCLEOTIDE SEQUENCE [LARGE SCALE GENOMIC DNA]</scope>
    <source>
        <strain evidence="8 9">NIES-144</strain>
    </source>
</reference>
<feature type="domain" description="Endoplasmic reticulum vesicle transporter N-terminal" evidence="7">
    <location>
        <begin position="55"/>
        <end position="108"/>
    </location>
</feature>
<evidence type="ECO:0000256" key="5">
    <source>
        <dbReference type="SAM" id="Phobius"/>
    </source>
</evidence>
<keyword evidence="9" id="KW-1185">Reference proteome</keyword>
<comment type="subcellular location">
    <subcellularLocation>
        <location evidence="1">Membrane</location>
    </subcellularLocation>
</comment>
<feature type="domain" description="Endoplasmic reticulum vesicle transporter C-terminal" evidence="6">
    <location>
        <begin position="154"/>
        <end position="292"/>
    </location>
</feature>
<dbReference type="GO" id="GO:0030134">
    <property type="term" value="C:COPII-coated ER to Golgi transport vesicle"/>
    <property type="evidence" value="ECO:0007669"/>
    <property type="project" value="TreeGrafter"/>
</dbReference>
<dbReference type="InterPro" id="IPR012936">
    <property type="entry name" value="Erv_C"/>
</dbReference>
<dbReference type="Proteomes" id="UP000485058">
    <property type="component" value="Unassembled WGS sequence"/>
</dbReference>
<dbReference type="AlphaFoldDB" id="A0A699YXM0"/>
<keyword evidence="3 5" id="KW-1133">Transmembrane helix</keyword>
<feature type="non-terminal residue" evidence="8">
    <location>
        <position position="1"/>
    </location>
</feature>
<sequence>FSLRCDRLTRAPRRLVYLEAVRATPRGTHRGFYLDQWGKKPAWWGTGHRATWRRLSELHSWAVINTQHELMVDSSRGETIRINVDLTFPHMPCSWLSLDAMDVSGDLHLDVDHDIYKQRLSANGNPLKEAARHDVASTKAATQLVNGNVTCGACYGAEEAEGQCCNTCDEVRAAYRKKGWAFTGLEHIDQCKHDEYIGSIKEQAGEGCRMWGHLEVNKVAGRSYQQGSMHVHDIAPFGDARMDFSHTINKLSFGTPFPGMVNPLDNTKSQRSAQAPHAAPTGMFQYFLKVSSGIKNRAGCKLGTQAMHYMPCTLAQTLQVVPTSYTPLKNGTAISSNQFSVTENFKEASGAAHSLPGVFFFYDLSPIKVQIKEVKSSFTSFLTSVCAIIGGVFTVAGIVDGLFYQGERLIKQKMQIGKLS</sequence>
<evidence type="ECO:0000256" key="4">
    <source>
        <dbReference type="ARBA" id="ARBA00023136"/>
    </source>
</evidence>
<evidence type="ECO:0000256" key="2">
    <source>
        <dbReference type="ARBA" id="ARBA00022692"/>
    </source>
</evidence>
<dbReference type="EMBL" id="BLLF01000674">
    <property type="protein sequence ID" value="GFH13985.1"/>
    <property type="molecule type" value="Genomic_DNA"/>
</dbReference>
<evidence type="ECO:0000313" key="8">
    <source>
        <dbReference type="EMBL" id="GFH13985.1"/>
    </source>
</evidence>
<dbReference type="GO" id="GO:0016020">
    <property type="term" value="C:membrane"/>
    <property type="evidence" value="ECO:0007669"/>
    <property type="project" value="UniProtKB-SubCell"/>
</dbReference>
<name>A0A699YXM0_HAELA</name>
<dbReference type="InterPro" id="IPR039542">
    <property type="entry name" value="Erv_N"/>
</dbReference>
<feature type="non-terminal residue" evidence="8">
    <location>
        <position position="420"/>
    </location>
</feature>
<dbReference type="PANTHER" id="PTHR10984:SF82">
    <property type="entry name" value="ENDOPLASMIC RETICULUM VESICLE TRANSPORTER PROTEIN"/>
    <property type="match status" value="1"/>
</dbReference>
<proteinExistence type="predicted"/>